<organism evidence="6 7">
    <name type="scientific">Tetradesmus obliquus</name>
    <name type="common">Green alga</name>
    <name type="synonym">Acutodesmus obliquus</name>
    <dbReference type="NCBI Taxonomy" id="3088"/>
    <lineage>
        <taxon>Eukaryota</taxon>
        <taxon>Viridiplantae</taxon>
        <taxon>Chlorophyta</taxon>
        <taxon>core chlorophytes</taxon>
        <taxon>Chlorophyceae</taxon>
        <taxon>CS clade</taxon>
        <taxon>Sphaeropleales</taxon>
        <taxon>Scenedesmaceae</taxon>
        <taxon>Tetradesmus</taxon>
    </lineage>
</organism>
<dbReference type="SUPFAM" id="SSF51445">
    <property type="entry name" value="(Trans)glycosidases"/>
    <property type="match status" value="1"/>
</dbReference>
<evidence type="ECO:0000313" key="7">
    <source>
        <dbReference type="Proteomes" id="UP000256970"/>
    </source>
</evidence>
<sequence length="515" mass="55853">MKYRCCTACLLLLLALIAAAAAGSVHGALPGAPPKCTAAVRKGIDWGAGSNSFGIEGATRTGGRAASVWDVFQLRPGAIADGATGDVATDFYRRFRQDVALMKQLGLKHFRLSLSWPRLLPGARKGSAVNPDAVRFYGAVLDELKAAGIQPMVALYNWDLPQSLHESYKGFLSPNSIEDFTYYADTAFRLFGGRVKHWLTFIEPYVVCNMQYGNGQYAPGVDYGDEGRYKCGHNVLLAHASAAKLYQQRYKASQGGQISFTTLVTWPEPVSGSAEDSRAAQNMLDSEVGWLLDPIYFGDYPASLKAAKGQYLPAFTAQQRQLLNGSLDFIAANCFTAKYVSAKPGSSTGFRQSKSSSSGQLIGPASGVPWINVVPGTQAKMLRYISRRYSLKGPGGTAVRPAVLISSSGVQVPGEEKMKLPAVLQDDFRVNFYREYLDSVCEAVASGDVNLIGWYAWSLFDGFEWTDGFRRKFGLVHVQYASPQGTSAAVAAAGGGLQRTPKNSARWLSQHFFRA</sequence>
<dbReference type="EMBL" id="FNXT01000370">
    <property type="protein sequence ID" value="SZX64122.1"/>
    <property type="molecule type" value="Genomic_DNA"/>
</dbReference>
<dbReference type="Gene3D" id="3.20.20.80">
    <property type="entry name" value="Glycosidases"/>
    <property type="match status" value="1"/>
</dbReference>
<evidence type="ECO:0000256" key="2">
    <source>
        <dbReference type="ARBA" id="ARBA00022801"/>
    </source>
</evidence>
<dbReference type="Pfam" id="PF00232">
    <property type="entry name" value="Glyco_hydro_1"/>
    <property type="match status" value="1"/>
</dbReference>
<dbReference type="InterPro" id="IPR001360">
    <property type="entry name" value="Glyco_hydro_1"/>
</dbReference>
<accession>A0A383VHA1</accession>
<keyword evidence="5" id="KW-0732">Signal</keyword>
<reference evidence="6 7" key="1">
    <citation type="submission" date="2016-10" db="EMBL/GenBank/DDBJ databases">
        <authorList>
            <person name="Cai Z."/>
        </authorList>
    </citation>
    <scope>NUCLEOTIDE SEQUENCE [LARGE SCALE GENOMIC DNA]</scope>
</reference>
<name>A0A383VHA1_TETOB</name>
<dbReference type="PRINTS" id="PR00131">
    <property type="entry name" value="GLHYDRLASE1"/>
</dbReference>
<feature type="chain" id="PRO_5016624592" description="Beta-glucosidase" evidence="5">
    <location>
        <begin position="23"/>
        <end position="515"/>
    </location>
</feature>
<dbReference type="PANTHER" id="PTHR10353">
    <property type="entry name" value="GLYCOSYL HYDROLASE"/>
    <property type="match status" value="1"/>
</dbReference>
<protein>
    <recommendedName>
        <fullName evidence="8">Beta-glucosidase</fullName>
    </recommendedName>
</protein>
<evidence type="ECO:0000256" key="3">
    <source>
        <dbReference type="ARBA" id="ARBA00023295"/>
    </source>
</evidence>
<dbReference type="GO" id="GO:0005975">
    <property type="term" value="P:carbohydrate metabolic process"/>
    <property type="evidence" value="ECO:0007669"/>
    <property type="project" value="InterPro"/>
</dbReference>
<dbReference type="STRING" id="3088.A0A383VHA1"/>
<feature type="signal peptide" evidence="5">
    <location>
        <begin position="1"/>
        <end position="22"/>
    </location>
</feature>
<dbReference type="InterPro" id="IPR017853">
    <property type="entry name" value="GH"/>
</dbReference>
<evidence type="ECO:0000313" key="6">
    <source>
        <dbReference type="EMBL" id="SZX64122.1"/>
    </source>
</evidence>
<keyword evidence="3" id="KW-0326">Glycosidase</keyword>
<comment type="similarity">
    <text evidence="1 4">Belongs to the glycosyl hydrolase 1 family.</text>
</comment>
<evidence type="ECO:0000256" key="5">
    <source>
        <dbReference type="SAM" id="SignalP"/>
    </source>
</evidence>
<keyword evidence="2" id="KW-0378">Hydrolase</keyword>
<keyword evidence="7" id="KW-1185">Reference proteome</keyword>
<proteinExistence type="inferred from homology"/>
<gene>
    <name evidence="6" type="ORF">BQ4739_LOCUS4646</name>
</gene>
<evidence type="ECO:0000256" key="4">
    <source>
        <dbReference type="RuleBase" id="RU003690"/>
    </source>
</evidence>
<dbReference type="GO" id="GO:0008422">
    <property type="term" value="F:beta-glucosidase activity"/>
    <property type="evidence" value="ECO:0007669"/>
    <property type="project" value="TreeGrafter"/>
</dbReference>
<evidence type="ECO:0008006" key="8">
    <source>
        <dbReference type="Google" id="ProtNLM"/>
    </source>
</evidence>
<dbReference type="PANTHER" id="PTHR10353:SF36">
    <property type="entry name" value="LP05116P"/>
    <property type="match status" value="1"/>
</dbReference>
<dbReference type="Proteomes" id="UP000256970">
    <property type="component" value="Unassembled WGS sequence"/>
</dbReference>
<dbReference type="AlphaFoldDB" id="A0A383VHA1"/>
<evidence type="ECO:0000256" key="1">
    <source>
        <dbReference type="ARBA" id="ARBA00010838"/>
    </source>
</evidence>